<gene>
    <name evidence="4" type="ORF">F4560_007556</name>
</gene>
<keyword evidence="2" id="KW-1133">Transmembrane helix</keyword>
<dbReference type="Proteomes" id="UP000552097">
    <property type="component" value="Unassembled WGS sequence"/>
</dbReference>
<protein>
    <recommendedName>
        <fullName evidence="3">DUF3152 domain-containing protein</fullName>
    </recommendedName>
</protein>
<accession>A0A7W9HTM0</accession>
<feature type="compositionally biased region" description="Basic and acidic residues" evidence="1">
    <location>
        <begin position="1"/>
        <end position="27"/>
    </location>
</feature>
<evidence type="ECO:0000259" key="3">
    <source>
        <dbReference type="Pfam" id="PF11350"/>
    </source>
</evidence>
<dbReference type="RefSeq" id="WP_184927785.1">
    <property type="nucleotide sequence ID" value="NZ_JACHMO010000001.1"/>
</dbReference>
<evidence type="ECO:0000256" key="1">
    <source>
        <dbReference type="SAM" id="MobiDB-lite"/>
    </source>
</evidence>
<comment type="caution">
    <text evidence="4">The sequence shown here is derived from an EMBL/GenBank/DDBJ whole genome shotgun (WGS) entry which is preliminary data.</text>
</comment>
<organism evidence="4 5">
    <name type="scientific">Saccharothrix ecbatanensis</name>
    <dbReference type="NCBI Taxonomy" id="1105145"/>
    <lineage>
        <taxon>Bacteria</taxon>
        <taxon>Bacillati</taxon>
        <taxon>Actinomycetota</taxon>
        <taxon>Actinomycetes</taxon>
        <taxon>Pseudonocardiales</taxon>
        <taxon>Pseudonocardiaceae</taxon>
        <taxon>Saccharothrix</taxon>
    </lineage>
</organism>
<feature type="compositionally biased region" description="Basic and acidic residues" evidence="1">
    <location>
        <begin position="116"/>
        <end position="126"/>
    </location>
</feature>
<sequence>MNRTSQGERDAPPSADDRPPLSEDRYRRGARRTGAEPLAASWEPAGPRHRKRRTGVRGMVASYGWRIYAVPVLLVLTALVVLDTAAPTTGNELAGTPTDTGTAAPGPTSTSGPPEATEKPPPEIDLKNFPTAQLPDGPKFSEQGAGTFAVIPGTTPQAGNGRLYRYAVAIEDGVEPGDYGGDREAFARTVDGFLADPRSWVGTGTAALQRVPAEGDDVDFTVALTTTNTAHSLCGFSIQFEASCWHRPSGRVIINTARWVRGAKAYGNDISGYRTYAINHEVGHALGNGHVGCAADNGFAPVMMQQSFGVANDYVAQLNSVPGGDRSAVPADGKVCKPNPFPVAPQ</sequence>
<feature type="transmembrane region" description="Helical" evidence="2">
    <location>
        <begin position="60"/>
        <end position="82"/>
    </location>
</feature>
<dbReference type="InterPro" id="IPR022603">
    <property type="entry name" value="DUF3152"/>
</dbReference>
<feature type="domain" description="DUF3152" evidence="3">
    <location>
        <begin position="134"/>
        <end position="342"/>
    </location>
</feature>
<keyword evidence="5" id="KW-1185">Reference proteome</keyword>
<feature type="region of interest" description="Disordered" evidence="1">
    <location>
        <begin position="1"/>
        <end position="53"/>
    </location>
</feature>
<dbReference type="Pfam" id="PF11350">
    <property type="entry name" value="DUF3152"/>
    <property type="match status" value="1"/>
</dbReference>
<evidence type="ECO:0000313" key="4">
    <source>
        <dbReference type="EMBL" id="MBB5807788.1"/>
    </source>
</evidence>
<keyword evidence="2" id="KW-0812">Transmembrane</keyword>
<name>A0A7W9HTM0_9PSEU</name>
<keyword evidence="2" id="KW-0472">Membrane</keyword>
<evidence type="ECO:0000256" key="2">
    <source>
        <dbReference type="SAM" id="Phobius"/>
    </source>
</evidence>
<evidence type="ECO:0000313" key="5">
    <source>
        <dbReference type="Proteomes" id="UP000552097"/>
    </source>
</evidence>
<proteinExistence type="predicted"/>
<dbReference type="AlphaFoldDB" id="A0A7W9HTM0"/>
<dbReference type="SUPFAM" id="SSF55486">
    <property type="entry name" value="Metalloproteases ('zincins'), catalytic domain"/>
    <property type="match status" value="1"/>
</dbReference>
<reference evidence="4 5" key="1">
    <citation type="submission" date="2020-08" db="EMBL/GenBank/DDBJ databases">
        <title>Sequencing the genomes of 1000 actinobacteria strains.</title>
        <authorList>
            <person name="Klenk H.-P."/>
        </authorList>
    </citation>
    <scope>NUCLEOTIDE SEQUENCE [LARGE SCALE GENOMIC DNA]</scope>
    <source>
        <strain evidence="4 5">DSM 45486</strain>
    </source>
</reference>
<feature type="region of interest" description="Disordered" evidence="1">
    <location>
        <begin position="88"/>
        <end position="139"/>
    </location>
</feature>
<dbReference type="EMBL" id="JACHMO010000001">
    <property type="protein sequence ID" value="MBB5807788.1"/>
    <property type="molecule type" value="Genomic_DNA"/>
</dbReference>
<feature type="compositionally biased region" description="Low complexity" evidence="1">
    <location>
        <begin position="88"/>
        <end position="115"/>
    </location>
</feature>